<evidence type="ECO:0008006" key="3">
    <source>
        <dbReference type="Google" id="ProtNLM"/>
    </source>
</evidence>
<dbReference type="Proteomes" id="UP001595843">
    <property type="component" value="Unassembled WGS sequence"/>
</dbReference>
<comment type="caution">
    <text evidence="1">The sequence shown here is derived from an EMBL/GenBank/DDBJ whole genome shotgun (WGS) entry which is preliminary data.</text>
</comment>
<sequence length="55" mass="6323">MTRTRVKTYQYRIGKNKYLVVKIMQTATGKTVHGNVLASNALNVQIFKKGRRRQG</sequence>
<dbReference type="EMBL" id="JBHSAP010000018">
    <property type="protein sequence ID" value="MFC4077759.1"/>
    <property type="molecule type" value="Genomic_DNA"/>
</dbReference>
<reference evidence="2" key="1">
    <citation type="journal article" date="2019" name="Int. J. Syst. Evol. Microbiol.">
        <title>The Global Catalogue of Microorganisms (GCM) 10K type strain sequencing project: providing services to taxonomists for standard genome sequencing and annotation.</title>
        <authorList>
            <consortium name="The Broad Institute Genomics Platform"/>
            <consortium name="The Broad Institute Genome Sequencing Center for Infectious Disease"/>
            <person name="Wu L."/>
            <person name="Ma J."/>
        </authorList>
    </citation>
    <scope>NUCLEOTIDE SEQUENCE [LARGE SCALE GENOMIC DNA]</scope>
    <source>
        <strain evidence="2">IBRC-M 10813</strain>
    </source>
</reference>
<proteinExistence type="predicted"/>
<dbReference type="RefSeq" id="WP_380705598.1">
    <property type="nucleotide sequence ID" value="NZ_JBHSAP010000018.1"/>
</dbReference>
<evidence type="ECO:0000313" key="1">
    <source>
        <dbReference type="EMBL" id="MFC4077759.1"/>
    </source>
</evidence>
<gene>
    <name evidence="1" type="ORF">ACFOUO_13220</name>
</gene>
<accession>A0ABV8JP49</accession>
<protein>
    <recommendedName>
        <fullName evidence="3">Transposase</fullName>
    </recommendedName>
</protein>
<name>A0ABV8JP49_9BACL</name>
<organism evidence="1 2">
    <name type="scientific">Salinithrix halophila</name>
    <dbReference type="NCBI Taxonomy" id="1485204"/>
    <lineage>
        <taxon>Bacteria</taxon>
        <taxon>Bacillati</taxon>
        <taxon>Bacillota</taxon>
        <taxon>Bacilli</taxon>
        <taxon>Bacillales</taxon>
        <taxon>Thermoactinomycetaceae</taxon>
        <taxon>Salinithrix</taxon>
    </lineage>
</organism>
<evidence type="ECO:0000313" key="2">
    <source>
        <dbReference type="Proteomes" id="UP001595843"/>
    </source>
</evidence>
<keyword evidence="2" id="KW-1185">Reference proteome</keyword>